<dbReference type="PANTHER" id="PTHR43244">
    <property type="match status" value="1"/>
</dbReference>
<evidence type="ECO:0000313" key="4">
    <source>
        <dbReference type="Proteomes" id="UP001277761"/>
    </source>
</evidence>
<evidence type="ECO:0000313" key="3">
    <source>
        <dbReference type="EMBL" id="MDX8151547.1"/>
    </source>
</evidence>
<dbReference type="CDD" id="cd01097">
    <property type="entry name" value="Tetrahydromethanopterin_reductase"/>
    <property type="match status" value="1"/>
</dbReference>
<dbReference type="InterPro" id="IPR050564">
    <property type="entry name" value="F420-G6PD/mer"/>
</dbReference>
<accession>A0ABU4VJP9</accession>
<evidence type="ECO:0000259" key="2">
    <source>
        <dbReference type="Pfam" id="PF00296"/>
    </source>
</evidence>
<gene>
    <name evidence="3" type="ORF">SK069_08095</name>
</gene>
<organism evidence="3 4">
    <name type="scientific">Patulibacter brassicae</name>
    <dbReference type="NCBI Taxonomy" id="1705717"/>
    <lineage>
        <taxon>Bacteria</taxon>
        <taxon>Bacillati</taxon>
        <taxon>Actinomycetota</taxon>
        <taxon>Thermoleophilia</taxon>
        <taxon>Solirubrobacterales</taxon>
        <taxon>Patulibacteraceae</taxon>
        <taxon>Patulibacter</taxon>
    </lineage>
</organism>
<evidence type="ECO:0000256" key="1">
    <source>
        <dbReference type="ARBA" id="ARBA00023002"/>
    </source>
</evidence>
<dbReference type="RefSeq" id="WP_319953702.1">
    <property type="nucleotide sequence ID" value="NZ_JAXAVX010000003.1"/>
</dbReference>
<dbReference type="PANTHER" id="PTHR43244:SF1">
    <property type="entry name" value="5,10-METHYLENETETRAHYDROMETHANOPTERIN REDUCTASE"/>
    <property type="match status" value="1"/>
</dbReference>
<dbReference type="EMBL" id="JAXAVX010000003">
    <property type="protein sequence ID" value="MDX8151547.1"/>
    <property type="molecule type" value="Genomic_DNA"/>
</dbReference>
<feature type="domain" description="Luciferase-like" evidence="2">
    <location>
        <begin position="9"/>
        <end position="299"/>
    </location>
</feature>
<dbReference type="SUPFAM" id="SSF51679">
    <property type="entry name" value="Bacterial luciferase-like"/>
    <property type="match status" value="1"/>
</dbReference>
<sequence length="339" mass="36435">MAFPQLWFAGSTEEFTPPQLVAQARAAEQAGFDALGLSDHWAPWFPGGEGAQAWVTLAAIGQVTSAPLATGVTPIVHHYHPGVVAQAFMSLESLFPGRITLGVGSGESVNESPLGLDWPGVPEQQERFAAGLAAIRRLWDGERVTVDEGWFALKDAHLFTRAEGRPRMIVSAFGPKAARIAAEHGDGLWTLGDPEQAPEVIGAYRDACDELGREPGTIVLQSGISWARERDAVIAGARRWKPTQLPQLYTDDIADQEEMQRLADAEMSDEQFAREGFIVSDDPEEHLARVRELAGLGADAVCLQLIGQADPDGTLALYRDRILPELRSGAVPVGSAVGG</sequence>
<proteinExistence type="predicted"/>
<dbReference type="InterPro" id="IPR036661">
    <property type="entry name" value="Luciferase-like_sf"/>
</dbReference>
<dbReference type="Proteomes" id="UP001277761">
    <property type="component" value="Unassembled WGS sequence"/>
</dbReference>
<dbReference type="Pfam" id="PF00296">
    <property type="entry name" value="Bac_luciferase"/>
    <property type="match status" value="1"/>
</dbReference>
<dbReference type="InterPro" id="IPR011251">
    <property type="entry name" value="Luciferase-like_dom"/>
</dbReference>
<keyword evidence="4" id="KW-1185">Reference proteome</keyword>
<protein>
    <submittedName>
        <fullName evidence="3">LLM class flavin-dependent oxidoreductase</fullName>
    </submittedName>
</protein>
<keyword evidence="1" id="KW-0560">Oxidoreductase</keyword>
<dbReference type="Gene3D" id="3.20.20.30">
    <property type="entry name" value="Luciferase-like domain"/>
    <property type="match status" value="1"/>
</dbReference>
<reference evidence="3 4" key="1">
    <citation type="submission" date="2023-11" db="EMBL/GenBank/DDBJ databases">
        <authorList>
            <person name="Xu M."/>
            <person name="Jiang T."/>
        </authorList>
    </citation>
    <scope>NUCLEOTIDE SEQUENCE [LARGE SCALE GENOMIC DNA]</scope>
    <source>
        <strain evidence="3 4">SD</strain>
    </source>
</reference>
<name>A0ABU4VJP9_9ACTN</name>
<comment type="caution">
    <text evidence="3">The sequence shown here is derived from an EMBL/GenBank/DDBJ whole genome shotgun (WGS) entry which is preliminary data.</text>
</comment>